<accession>A0A239P1A1</accession>
<reference evidence="1 2" key="1">
    <citation type="submission" date="2017-06" db="EMBL/GenBank/DDBJ databases">
        <authorList>
            <person name="Kim H.J."/>
            <person name="Triplett B.A."/>
        </authorList>
    </citation>
    <scope>NUCLEOTIDE SEQUENCE [LARGE SCALE GENOMIC DNA]</scope>
    <source>
        <strain evidence="1 2">CGMCC 4.5593</strain>
    </source>
</reference>
<dbReference type="Proteomes" id="UP000198362">
    <property type="component" value="Unassembled WGS sequence"/>
</dbReference>
<dbReference type="InterPro" id="IPR000415">
    <property type="entry name" value="Nitroreductase-like"/>
</dbReference>
<dbReference type="PANTHER" id="PTHR23026:SF123">
    <property type="entry name" value="NAD(P)H NITROREDUCTASE RV3131-RELATED"/>
    <property type="match status" value="1"/>
</dbReference>
<evidence type="ECO:0000313" key="2">
    <source>
        <dbReference type="Proteomes" id="UP000198362"/>
    </source>
</evidence>
<dbReference type="SUPFAM" id="SSF55469">
    <property type="entry name" value="FMN-dependent nitroreductase-like"/>
    <property type="match status" value="2"/>
</dbReference>
<proteinExistence type="predicted"/>
<dbReference type="PANTHER" id="PTHR23026">
    <property type="entry name" value="NADPH NITROREDUCTASE"/>
    <property type="match status" value="1"/>
</dbReference>
<protein>
    <submittedName>
        <fullName evidence="1">Nitroreductase family protein</fullName>
    </submittedName>
</protein>
<evidence type="ECO:0000313" key="1">
    <source>
        <dbReference type="EMBL" id="SNT60911.1"/>
    </source>
</evidence>
<dbReference type="Gene3D" id="3.40.109.10">
    <property type="entry name" value="NADH Oxidase"/>
    <property type="match status" value="1"/>
</dbReference>
<dbReference type="EMBL" id="FZPH01000012">
    <property type="protein sequence ID" value="SNT60911.1"/>
    <property type="molecule type" value="Genomic_DNA"/>
</dbReference>
<dbReference type="InterPro" id="IPR050627">
    <property type="entry name" value="Nitroreductase/BluB"/>
</dbReference>
<gene>
    <name evidence="1" type="ORF">SAMN05421812_112242</name>
</gene>
<dbReference type="NCBIfam" id="NF047509">
    <property type="entry name" value="Rv3131_FMN_oxido"/>
    <property type="match status" value="1"/>
</dbReference>
<dbReference type="AlphaFoldDB" id="A0A239P1A1"/>
<organism evidence="1 2">
    <name type="scientific">Asanoa hainanensis</name>
    <dbReference type="NCBI Taxonomy" id="560556"/>
    <lineage>
        <taxon>Bacteria</taxon>
        <taxon>Bacillati</taxon>
        <taxon>Actinomycetota</taxon>
        <taxon>Actinomycetes</taxon>
        <taxon>Micromonosporales</taxon>
        <taxon>Micromonosporaceae</taxon>
        <taxon>Asanoa</taxon>
    </lineage>
</organism>
<keyword evidence="2" id="KW-1185">Reference proteome</keyword>
<dbReference type="OrthoDB" id="8156917at2"/>
<dbReference type="GO" id="GO:0016491">
    <property type="term" value="F:oxidoreductase activity"/>
    <property type="evidence" value="ECO:0007669"/>
    <property type="project" value="InterPro"/>
</dbReference>
<dbReference type="RefSeq" id="WP_089253398.1">
    <property type="nucleotide sequence ID" value="NZ_FZPH01000012.1"/>
</dbReference>
<name>A0A239P1A1_9ACTN</name>
<sequence length="328" mass="35148">MNEHLWFSADGLPGPALRECLAAATAAPSIHNTQPWLFRARGSTVEVIADMARSLVTVDPDGRELYVSVGAALFNLRVAIRAHGRQPRVAVLPDPGRPEVVARVTVGRAQAPTPEVTALAGAIDRRHTNRRPYRDRPVPATVLADLAVAGDRERATVIVADAARRSAVWALARTADNILRSDPGYRAELAAWTTSGGAGRRDGVPRDAFSPCDTNRAIPLRDFGLGNGAPTATVPFEREPTTLLVLTGGDAPADWTRAGMALERVLLSATARGLAATPLSQVVEVPRLRLLLADWANGLVLQTVLRVGYPATRARPTPRRPLEEVLLP</sequence>